<dbReference type="Pfam" id="PF08436">
    <property type="entry name" value="DXP_redisom_C"/>
    <property type="match status" value="1"/>
</dbReference>
<feature type="binding site" evidence="13">
    <location>
        <position position="228"/>
    </location>
    <ligand>
        <name>1-deoxy-D-xylulose 5-phosphate</name>
        <dbReference type="ChEBI" id="CHEBI:57792"/>
    </ligand>
</feature>
<feature type="binding site" evidence="13">
    <location>
        <position position="231"/>
    </location>
    <ligand>
        <name>Mn(2+)</name>
        <dbReference type="ChEBI" id="CHEBI:29035"/>
    </ligand>
</feature>
<evidence type="ECO:0000313" key="18">
    <source>
        <dbReference type="Proteomes" id="UP000295937"/>
    </source>
</evidence>
<comment type="catalytic activity">
    <reaction evidence="10">
        <text>2-C-methyl-D-erythritol 4-phosphate + NADP(+) = 1-deoxy-D-xylulose 5-phosphate + NADPH + H(+)</text>
        <dbReference type="Rhea" id="RHEA:13717"/>
        <dbReference type="ChEBI" id="CHEBI:15378"/>
        <dbReference type="ChEBI" id="CHEBI:57783"/>
        <dbReference type="ChEBI" id="CHEBI:57792"/>
        <dbReference type="ChEBI" id="CHEBI:58262"/>
        <dbReference type="ChEBI" id="CHEBI:58349"/>
        <dbReference type="EC" id="1.1.1.267"/>
    </reaction>
    <physiologicalReaction direction="right-to-left" evidence="10">
        <dbReference type="Rhea" id="RHEA:13719"/>
    </physiologicalReaction>
</comment>
<dbReference type="InterPro" id="IPR036169">
    <property type="entry name" value="DXPR_C_sf"/>
</dbReference>
<dbReference type="UniPathway" id="UPA00056">
    <property type="reaction ID" value="UER00092"/>
</dbReference>
<evidence type="ECO:0000256" key="10">
    <source>
        <dbReference type="ARBA" id="ARBA00048543"/>
    </source>
</evidence>
<evidence type="ECO:0000256" key="11">
    <source>
        <dbReference type="ARBA" id="ARBA00054845"/>
    </source>
</evidence>
<feature type="binding site" evidence="13">
    <location>
        <position position="10"/>
    </location>
    <ligand>
        <name>NADPH</name>
        <dbReference type="ChEBI" id="CHEBI:57783"/>
    </ligand>
</feature>
<feature type="binding site" evidence="13">
    <location>
        <position position="186"/>
    </location>
    <ligand>
        <name>1-deoxy-D-xylulose 5-phosphate</name>
        <dbReference type="ChEBI" id="CHEBI:57792"/>
    </ligand>
</feature>
<keyword evidence="5 13" id="KW-0479">Metal-binding</keyword>
<sequence length="397" mass="43755">MKRLTILGSTGSIGINTLEVIRVNPKLYQIIALVAGHNIELMVQQCKLFQPRYAAMADEQSALQVSKRLKLLNVKTEVFSGIKVACELAELGEVDQVMAAIVGTSGLLPTWSAICAGKTVLLANKESLVTCGRIFIEAVKKYNAKLLPVDSEHNAIFQVLPFSIQNHLGFCSLQENGIESIILTGSGGPFLNIDLKYLNNMSPEQACTHPNWSMGRKISVDSATMMNKGFEYVEARCLFNASASQIELILHPQSIIHSMVRYCDGSILAQLSTPDMRIPIAQNMAWPSKINTGVKPLDFIKVPAFTFIELDFIRYPCLKLMIDAFSDGQAATIALNAANEIAVSAFLNYQIKFMDIISLNKEVLSSFSCQEPKSIEAVLEIDQTARKIAKKNICLFQ</sequence>
<evidence type="ECO:0000313" key="17">
    <source>
        <dbReference type="EMBL" id="PPI88676.1"/>
    </source>
</evidence>
<dbReference type="SUPFAM" id="SSF55347">
    <property type="entry name" value="Glyceraldehyde-3-phosphate dehydrogenase-like, C-terminal domain"/>
    <property type="match status" value="1"/>
</dbReference>
<evidence type="ECO:0000256" key="9">
    <source>
        <dbReference type="ARBA" id="ARBA00023229"/>
    </source>
</evidence>
<comment type="pathway">
    <text evidence="2 13">Isoprenoid biosynthesis; isopentenyl diphosphate biosynthesis via DXP pathway; isopentenyl diphosphate from 1-deoxy-D-xylulose 5-phosphate: step 1/6.</text>
</comment>
<feature type="domain" description="1-deoxy-D-xylulose 5-phosphate reductoisomerase C-terminal" evidence="15">
    <location>
        <begin position="146"/>
        <end position="239"/>
    </location>
</feature>
<keyword evidence="7 13" id="KW-0560">Oxidoreductase</keyword>
<dbReference type="Pfam" id="PF02670">
    <property type="entry name" value="DXP_reductoisom"/>
    <property type="match status" value="1"/>
</dbReference>
<evidence type="ECO:0000256" key="4">
    <source>
        <dbReference type="ARBA" id="ARBA00012366"/>
    </source>
</evidence>
<comment type="subunit">
    <text evidence="13">Homodimer.</text>
</comment>
<dbReference type="NCBIfam" id="NF003938">
    <property type="entry name" value="PRK05447.1-1"/>
    <property type="match status" value="1"/>
</dbReference>
<feature type="binding site" evidence="13">
    <location>
        <position position="38"/>
    </location>
    <ligand>
        <name>NADPH</name>
        <dbReference type="ChEBI" id="CHEBI:57783"/>
    </ligand>
</feature>
<keyword evidence="6 13" id="KW-0521">NADP</keyword>
<reference evidence="17 18" key="1">
    <citation type="journal article" date="2018" name="Genome Biol. Evol.">
        <title>Cladogenesis and Genomic Streamlining in Extracellular Endosymbionts of Tropical Stink Bugs.</title>
        <authorList>
            <person name="Otero-Bravo A."/>
            <person name="Goffredi S."/>
            <person name="Sabree Z.L."/>
        </authorList>
    </citation>
    <scope>NUCLEOTIDE SEQUENCE [LARGE SCALE GENOMIC DNA]</scope>
    <source>
        <strain evidence="17 18">SoEO</strain>
    </source>
</reference>
<dbReference type="InterPro" id="IPR003821">
    <property type="entry name" value="DXP_reductoisomerase"/>
</dbReference>
<comment type="similarity">
    <text evidence="3 13">Belongs to the DXR family.</text>
</comment>
<dbReference type="GO" id="GO:0016853">
    <property type="term" value="F:isomerase activity"/>
    <property type="evidence" value="ECO:0007669"/>
    <property type="project" value="UniProtKB-KW"/>
</dbReference>
<evidence type="ECO:0000259" key="14">
    <source>
        <dbReference type="Pfam" id="PF02670"/>
    </source>
</evidence>
<dbReference type="PANTHER" id="PTHR30525">
    <property type="entry name" value="1-DEOXY-D-XYLULOSE 5-PHOSPHATE REDUCTOISOMERASE"/>
    <property type="match status" value="1"/>
</dbReference>
<evidence type="ECO:0000256" key="6">
    <source>
        <dbReference type="ARBA" id="ARBA00022857"/>
    </source>
</evidence>
<evidence type="ECO:0000256" key="12">
    <source>
        <dbReference type="ARBA" id="ARBA00071224"/>
    </source>
</evidence>
<feature type="binding site" evidence="13">
    <location>
        <position position="152"/>
    </location>
    <ligand>
        <name>Mn(2+)</name>
        <dbReference type="ChEBI" id="CHEBI:29035"/>
    </ligand>
</feature>
<comment type="cofactor">
    <cofactor evidence="13">
        <name>Mg(2+)</name>
        <dbReference type="ChEBI" id="CHEBI:18420"/>
    </cofactor>
    <cofactor evidence="13">
        <name>Mn(2+)</name>
        <dbReference type="ChEBI" id="CHEBI:29035"/>
    </cofactor>
</comment>
<evidence type="ECO:0000256" key="7">
    <source>
        <dbReference type="ARBA" id="ARBA00023002"/>
    </source>
</evidence>
<name>A0A2P5T283_9GAMM</name>
<feature type="domain" description="1-deoxy-D-xylulose 5-phosphate reductoisomerase N-terminal" evidence="14">
    <location>
        <begin position="4"/>
        <end position="132"/>
    </location>
</feature>
<dbReference type="InterPro" id="IPR013644">
    <property type="entry name" value="DXP_reductoisomerase_C"/>
</dbReference>
<feature type="binding site" evidence="13">
    <location>
        <position position="12"/>
    </location>
    <ligand>
        <name>NADPH</name>
        <dbReference type="ChEBI" id="CHEBI:57783"/>
    </ligand>
</feature>
<dbReference type="AlphaFoldDB" id="A0A2P5T283"/>
<evidence type="ECO:0000256" key="5">
    <source>
        <dbReference type="ARBA" id="ARBA00022723"/>
    </source>
</evidence>
<dbReference type="PIRSF" id="PIRSF006205">
    <property type="entry name" value="Dxp_reductismrs"/>
    <property type="match status" value="1"/>
</dbReference>
<evidence type="ECO:0000259" key="15">
    <source>
        <dbReference type="Pfam" id="PF08436"/>
    </source>
</evidence>
<feature type="binding site" evidence="13">
    <location>
        <position position="36"/>
    </location>
    <ligand>
        <name>NADPH</name>
        <dbReference type="ChEBI" id="CHEBI:57783"/>
    </ligand>
</feature>
<feature type="binding site" evidence="13">
    <location>
        <position position="215"/>
    </location>
    <ligand>
        <name>NADPH</name>
        <dbReference type="ChEBI" id="CHEBI:57783"/>
    </ligand>
</feature>
<feature type="binding site" evidence="13">
    <location>
        <position position="227"/>
    </location>
    <ligand>
        <name>1-deoxy-D-xylulose 5-phosphate</name>
        <dbReference type="ChEBI" id="CHEBI:57792"/>
    </ligand>
</feature>
<feature type="binding site" evidence="13">
    <location>
        <position position="124"/>
    </location>
    <ligand>
        <name>NADPH</name>
        <dbReference type="ChEBI" id="CHEBI:57783"/>
    </ligand>
</feature>
<dbReference type="HAMAP" id="MF_00183">
    <property type="entry name" value="DXP_reductoisom"/>
    <property type="match status" value="1"/>
</dbReference>
<dbReference type="Pfam" id="PF13288">
    <property type="entry name" value="DXPR_C"/>
    <property type="match status" value="1"/>
</dbReference>
<feature type="binding site" evidence="13">
    <location>
        <position position="150"/>
    </location>
    <ligand>
        <name>Mn(2+)</name>
        <dbReference type="ChEBI" id="CHEBI:29035"/>
    </ligand>
</feature>
<feature type="binding site" evidence="13">
    <location>
        <position position="151"/>
    </location>
    <ligand>
        <name>1-deoxy-D-xylulose 5-phosphate</name>
        <dbReference type="ChEBI" id="CHEBI:57792"/>
    </ligand>
</feature>
<dbReference type="RefSeq" id="WP_136132513.1">
    <property type="nucleotide sequence ID" value="NZ_PDKR01000002.1"/>
</dbReference>
<dbReference type="OrthoDB" id="9806546at2"/>
<feature type="binding site" evidence="13">
    <location>
        <position position="152"/>
    </location>
    <ligand>
        <name>1-deoxy-D-xylulose 5-phosphate</name>
        <dbReference type="ChEBI" id="CHEBI:57792"/>
    </ligand>
</feature>
<dbReference type="InterPro" id="IPR036291">
    <property type="entry name" value="NAD(P)-bd_dom_sf"/>
</dbReference>
<dbReference type="SUPFAM" id="SSF51735">
    <property type="entry name" value="NAD(P)-binding Rossmann-fold domains"/>
    <property type="match status" value="1"/>
</dbReference>
<evidence type="ECO:0000259" key="16">
    <source>
        <dbReference type="Pfam" id="PF13288"/>
    </source>
</evidence>
<feature type="domain" description="DXP reductoisomerase C-terminal" evidence="16">
    <location>
        <begin position="271"/>
        <end position="387"/>
    </location>
</feature>
<keyword evidence="17" id="KW-0413">Isomerase</keyword>
<dbReference type="FunFam" id="1.10.1740.10:FF:000004">
    <property type="entry name" value="1-deoxy-D-xylulose 5-phosphate reductoisomerase"/>
    <property type="match status" value="1"/>
</dbReference>
<keyword evidence="9 13" id="KW-0414">Isoprene biosynthesis</keyword>
<feature type="binding site" evidence="13">
    <location>
        <position position="13"/>
    </location>
    <ligand>
        <name>NADPH</name>
        <dbReference type="ChEBI" id="CHEBI:57783"/>
    </ligand>
</feature>
<dbReference type="GO" id="GO:0070402">
    <property type="term" value="F:NADPH binding"/>
    <property type="evidence" value="ECO:0007669"/>
    <property type="project" value="InterPro"/>
</dbReference>
<dbReference type="Gene3D" id="1.10.1740.10">
    <property type="match status" value="1"/>
</dbReference>
<dbReference type="InterPro" id="IPR026877">
    <property type="entry name" value="DXPR_C"/>
</dbReference>
<dbReference type="GO" id="GO:0030604">
    <property type="term" value="F:1-deoxy-D-xylulose-5-phosphate reductoisomerase activity"/>
    <property type="evidence" value="ECO:0007669"/>
    <property type="project" value="UniProtKB-UniRule"/>
</dbReference>
<dbReference type="GO" id="GO:0051484">
    <property type="term" value="P:isopentenyl diphosphate biosynthetic process, methylerythritol 4-phosphate pathway involved in terpenoid biosynthetic process"/>
    <property type="evidence" value="ECO:0007669"/>
    <property type="project" value="TreeGrafter"/>
</dbReference>
<evidence type="ECO:0000256" key="2">
    <source>
        <dbReference type="ARBA" id="ARBA00005094"/>
    </source>
</evidence>
<evidence type="ECO:0000256" key="1">
    <source>
        <dbReference type="ARBA" id="ARBA00001941"/>
    </source>
</evidence>
<evidence type="ECO:0000256" key="8">
    <source>
        <dbReference type="ARBA" id="ARBA00023211"/>
    </source>
</evidence>
<dbReference type="SUPFAM" id="SSF69055">
    <property type="entry name" value="1-deoxy-D-xylulose-5-phosphate reductoisomerase, C-terminal domain"/>
    <property type="match status" value="1"/>
</dbReference>
<keyword evidence="8 13" id="KW-0464">Manganese</keyword>
<comment type="function">
    <text evidence="11 13">Catalyzes the NADPH-dependent rearrangement and reduction of 1-deoxy-D-xylulose-5-phosphate (DXP) to 2-C-methyl-D-erythritol 4-phosphate (MEP).</text>
</comment>
<comment type="cofactor">
    <cofactor evidence="1">
        <name>Co(2+)</name>
        <dbReference type="ChEBI" id="CHEBI:48828"/>
    </cofactor>
</comment>
<feature type="binding site" evidence="13">
    <location>
        <position position="126"/>
    </location>
    <ligand>
        <name>NADPH</name>
        <dbReference type="ChEBI" id="CHEBI:57783"/>
    </ligand>
</feature>
<evidence type="ECO:0000256" key="3">
    <source>
        <dbReference type="ARBA" id="ARBA00006825"/>
    </source>
</evidence>
<feature type="binding site" evidence="13">
    <location>
        <position position="125"/>
    </location>
    <ligand>
        <name>1-deoxy-D-xylulose 5-phosphate</name>
        <dbReference type="ChEBI" id="CHEBI:57792"/>
    </ligand>
</feature>
<dbReference type="FunFam" id="3.40.50.720:FF:000045">
    <property type="entry name" value="1-deoxy-D-xylulose 5-phosphate reductoisomerase"/>
    <property type="match status" value="1"/>
</dbReference>
<comment type="caution">
    <text evidence="13">Lacks conserved residue(s) required for the propagation of feature annotation.</text>
</comment>
<dbReference type="EC" id="1.1.1.267" evidence="4 13"/>
<dbReference type="GO" id="GO:0030145">
    <property type="term" value="F:manganese ion binding"/>
    <property type="evidence" value="ECO:0007669"/>
    <property type="project" value="TreeGrafter"/>
</dbReference>
<organism evidence="17 18">
    <name type="scientific">Candidatus Pantoea edessiphila</name>
    <dbReference type="NCBI Taxonomy" id="2044610"/>
    <lineage>
        <taxon>Bacteria</taxon>
        <taxon>Pseudomonadati</taxon>
        <taxon>Pseudomonadota</taxon>
        <taxon>Gammaproteobacteria</taxon>
        <taxon>Enterobacterales</taxon>
        <taxon>Erwiniaceae</taxon>
        <taxon>Pantoea</taxon>
    </lineage>
</organism>
<dbReference type="Proteomes" id="UP000295937">
    <property type="component" value="Unassembled WGS sequence"/>
</dbReference>
<comment type="caution">
    <text evidence="17">The sequence shown here is derived from an EMBL/GenBank/DDBJ whole genome shotgun (WGS) entry which is preliminary data.</text>
</comment>
<gene>
    <name evidence="13" type="primary">dxr</name>
    <name evidence="17" type="ORF">CRV09_02120</name>
</gene>
<keyword evidence="13" id="KW-0460">Magnesium</keyword>
<feature type="binding site" evidence="13">
    <location>
        <position position="11"/>
    </location>
    <ligand>
        <name>NADPH</name>
        <dbReference type="ChEBI" id="CHEBI:57783"/>
    </ligand>
</feature>
<feature type="binding site" evidence="13">
    <location>
        <position position="209"/>
    </location>
    <ligand>
        <name>1-deoxy-D-xylulose 5-phosphate</name>
        <dbReference type="ChEBI" id="CHEBI:57792"/>
    </ligand>
</feature>
<proteinExistence type="inferred from homology"/>
<dbReference type="PANTHER" id="PTHR30525:SF0">
    <property type="entry name" value="1-DEOXY-D-XYLULOSE 5-PHOSPHATE REDUCTOISOMERASE, CHLOROPLASTIC"/>
    <property type="match status" value="1"/>
</dbReference>
<feature type="binding site" evidence="13">
    <location>
        <position position="231"/>
    </location>
    <ligand>
        <name>1-deoxy-D-xylulose 5-phosphate</name>
        <dbReference type="ChEBI" id="CHEBI:57792"/>
    </ligand>
</feature>
<protein>
    <recommendedName>
        <fullName evidence="12 13">1-deoxy-D-xylulose 5-phosphate reductoisomerase</fullName>
        <shortName evidence="13">DXP reductoisomerase</shortName>
        <ecNumber evidence="4 13">1.1.1.267</ecNumber>
    </recommendedName>
    <alternativeName>
        <fullName evidence="13">1-deoxyxylulose-5-phosphate reductoisomerase</fullName>
    </alternativeName>
    <alternativeName>
        <fullName evidence="13">2-C-methyl-D-erythritol 4-phosphate synthase</fullName>
    </alternativeName>
</protein>
<dbReference type="InterPro" id="IPR013512">
    <property type="entry name" value="DXP_reductoisomerase_N"/>
</dbReference>
<dbReference type="EMBL" id="PDKR01000002">
    <property type="protein sequence ID" value="PPI88676.1"/>
    <property type="molecule type" value="Genomic_DNA"/>
</dbReference>
<dbReference type="NCBIfam" id="TIGR00243">
    <property type="entry name" value="Dxr"/>
    <property type="match status" value="1"/>
</dbReference>
<accession>A0A2P5T283</accession>
<evidence type="ECO:0000256" key="13">
    <source>
        <dbReference type="HAMAP-Rule" id="MF_00183"/>
    </source>
</evidence>
<feature type="binding site" evidence="13">
    <location>
        <position position="222"/>
    </location>
    <ligand>
        <name>1-deoxy-D-xylulose 5-phosphate</name>
        <dbReference type="ChEBI" id="CHEBI:57792"/>
    </ligand>
</feature>
<dbReference type="Gene3D" id="3.40.50.720">
    <property type="entry name" value="NAD(P)-binding Rossmann-like Domain"/>
    <property type="match status" value="1"/>
</dbReference>